<sequence>MITIVKTPQFVSTREPVFNEIHDACYEIVEEHKLVILKELQLSKFGSQED</sequence>
<comment type="caution">
    <text evidence="1">The sequence shown here is derived from an EMBL/GenBank/DDBJ whole genome shotgun (WGS) entry which is preliminary data.</text>
</comment>
<reference evidence="1" key="2">
    <citation type="submission" date="2020-11" db="EMBL/GenBank/DDBJ databases">
        <authorList>
            <person name="McCartney M.A."/>
            <person name="Auch B."/>
            <person name="Kono T."/>
            <person name="Mallez S."/>
            <person name="Becker A."/>
            <person name="Gohl D.M."/>
            <person name="Silverstein K.A.T."/>
            <person name="Koren S."/>
            <person name="Bechman K.B."/>
            <person name="Herman A."/>
            <person name="Abrahante J.E."/>
            <person name="Garbe J."/>
        </authorList>
    </citation>
    <scope>NUCLEOTIDE SEQUENCE</scope>
    <source>
        <strain evidence="1">Duluth1</strain>
        <tissue evidence="1">Whole animal</tissue>
    </source>
</reference>
<reference evidence="1" key="1">
    <citation type="journal article" date="2019" name="bioRxiv">
        <title>The Genome of the Zebra Mussel, Dreissena polymorpha: A Resource for Invasive Species Research.</title>
        <authorList>
            <person name="McCartney M.A."/>
            <person name="Auch B."/>
            <person name="Kono T."/>
            <person name="Mallez S."/>
            <person name="Zhang Y."/>
            <person name="Obille A."/>
            <person name="Becker A."/>
            <person name="Abrahante J.E."/>
            <person name="Garbe J."/>
            <person name="Badalamenti J.P."/>
            <person name="Herman A."/>
            <person name="Mangelson H."/>
            <person name="Liachko I."/>
            <person name="Sullivan S."/>
            <person name="Sone E.D."/>
            <person name="Koren S."/>
            <person name="Silverstein K.A.T."/>
            <person name="Beckman K.B."/>
            <person name="Gohl D.M."/>
        </authorList>
    </citation>
    <scope>NUCLEOTIDE SEQUENCE</scope>
    <source>
        <strain evidence="1">Duluth1</strain>
        <tissue evidence="1">Whole animal</tissue>
    </source>
</reference>
<dbReference type="Proteomes" id="UP000828390">
    <property type="component" value="Unassembled WGS sequence"/>
</dbReference>
<evidence type="ECO:0000313" key="1">
    <source>
        <dbReference type="EMBL" id="KAH3824649.1"/>
    </source>
</evidence>
<name>A0A9D4GW70_DREPO</name>
<keyword evidence="2" id="KW-1185">Reference proteome</keyword>
<evidence type="ECO:0000313" key="2">
    <source>
        <dbReference type="Proteomes" id="UP000828390"/>
    </source>
</evidence>
<dbReference type="AlphaFoldDB" id="A0A9D4GW70"/>
<gene>
    <name evidence="1" type="ORF">DPMN_126487</name>
</gene>
<dbReference type="EMBL" id="JAIWYP010000005">
    <property type="protein sequence ID" value="KAH3824649.1"/>
    <property type="molecule type" value="Genomic_DNA"/>
</dbReference>
<organism evidence="1 2">
    <name type="scientific">Dreissena polymorpha</name>
    <name type="common">Zebra mussel</name>
    <name type="synonym">Mytilus polymorpha</name>
    <dbReference type="NCBI Taxonomy" id="45954"/>
    <lineage>
        <taxon>Eukaryota</taxon>
        <taxon>Metazoa</taxon>
        <taxon>Spiralia</taxon>
        <taxon>Lophotrochozoa</taxon>
        <taxon>Mollusca</taxon>
        <taxon>Bivalvia</taxon>
        <taxon>Autobranchia</taxon>
        <taxon>Heteroconchia</taxon>
        <taxon>Euheterodonta</taxon>
        <taxon>Imparidentia</taxon>
        <taxon>Neoheterodontei</taxon>
        <taxon>Myida</taxon>
        <taxon>Dreissenoidea</taxon>
        <taxon>Dreissenidae</taxon>
        <taxon>Dreissena</taxon>
    </lineage>
</organism>
<proteinExistence type="predicted"/>
<protein>
    <submittedName>
        <fullName evidence="1">Uncharacterized protein</fullName>
    </submittedName>
</protein>
<accession>A0A9D4GW70</accession>